<evidence type="ECO:0000313" key="2">
    <source>
        <dbReference type="EMBL" id="KAF7825265.1"/>
    </source>
</evidence>
<keyword evidence="3" id="KW-1185">Reference proteome</keyword>
<evidence type="ECO:0000256" key="1">
    <source>
        <dbReference type="SAM" id="MobiDB-lite"/>
    </source>
</evidence>
<sequence>MAGKRRGDDIEDLVVDGDFGDESGGGKVTTLRRIQEATVVVEDPIARSWLLVMLRMTRMLVPTRDLRSNFQDFLQDSPSIISHHLPYGGRSSPPETSMEEVDQVERSTKKVKRRSAKEMKDKDVVAGQPKGTSMTKTP</sequence>
<protein>
    <submittedName>
        <fullName evidence="2">Glucan endo-1,3-beta-glucosidase 1</fullName>
    </submittedName>
</protein>
<accession>A0A834TRH8</accession>
<comment type="caution">
    <text evidence="2">The sequence shown here is derived from an EMBL/GenBank/DDBJ whole genome shotgun (WGS) entry which is preliminary data.</text>
</comment>
<dbReference type="Proteomes" id="UP000634136">
    <property type="component" value="Unassembled WGS sequence"/>
</dbReference>
<proteinExistence type="predicted"/>
<organism evidence="2 3">
    <name type="scientific">Senna tora</name>
    <dbReference type="NCBI Taxonomy" id="362788"/>
    <lineage>
        <taxon>Eukaryota</taxon>
        <taxon>Viridiplantae</taxon>
        <taxon>Streptophyta</taxon>
        <taxon>Embryophyta</taxon>
        <taxon>Tracheophyta</taxon>
        <taxon>Spermatophyta</taxon>
        <taxon>Magnoliopsida</taxon>
        <taxon>eudicotyledons</taxon>
        <taxon>Gunneridae</taxon>
        <taxon>Pentapetalae</taxon>
        <taxon>rosids</taxon>
        <taxon>fabids</taxon>
        <taxon>Fabales</taxon>
        <taxon>Fabaceae</taxon>
        <taxon>Caesalpinioideae</taxon>
        <taxon>Cassia clade</taxon>
        <taxon>Senna</taxon>
    </lineage>
</organism>
<reference evidence="2" key="1">
    <citation type="submission" date="2020-09" db="EMBL/GenBank/DDBJ databases">
        <title>Genome-Enabled Discovery of Anthraquinone Biosynthesis in Senna tora.</title>
        <authorList>
            <person name="Kang S.-H."/>
            <person name="Pandey R.P."/>
            <person name="Lee C.-M."/>
            <person name="Sim J.-S."/>
            <person name="Jeong J.-T."/>
            <person name="Choi B.-S."/>
            <person name="Jung M."/>
            <person name="Ginzburg D."/>
            <person name="Zhao K."/>
            <person name="Won S.Y."/>
            <person name="Oh T.-J."/>
            <person name="Yu Y."/>
            <person name="Kim N.-H."/>
            <person name="Lee O.R."/>
            <person name="Lee T.-H."/>
            <person name="Bashyal P."/>
            <person name="Kim T.-S."/>
            <person name="Lee W.-H."/>
            <person name="Kawkins C."/>
            <person name="Kim C.-K."/>
            <person name="Kim J.S."/>
            <person name="Ahn B.O."/>
            <person name="Rhee S.Y."/>
            <person name="Sohng J.K."/>
        </authorList>
    </citation>
    <scope>NUCLEOTIDE SEQUENCE</scope>
    <source>
        <tissue evidence="2">Leaf</tissue>
    </source>
</reference>
<evidence type="ECO:0000313" key="3">
    <source>
        <dbReference type="Proteomes" id="UP000634136"/>
    </source>
</evidence>
<gene>
    <name evidence="2" type="ORF">G2W53_016429</name>
</gene>
<name>A0A834TRH8_9FABA</name>
<dbReference type="EMBL" id="JAAIUW010000006">
    <property type="protein sequence ID" value="KAF7825265.1"/>
    <property type="molecule type" value="Genomic_DNA"/>
</dbReference>
<dbReference type="AlphaFoldDB" id="A0A834TRH8"/>
<feature type="region of interest" description="Disordered" evidence="1">
    <location>
        <begin position="84"/>
        <end position="138"/>
    </location>
</feature>